<evidence type="ECO:0008006" key="4">
    <source>
        <dbReference type="Google" id="ProtNLM"/>
    </source>
</evidence>
<name>A0ABX5K6Z3_9BURK</name>
<evidence type="ECO:0000256" key="1">
    <source>
        <dbReference type="SAM" id="SignalP"/>
    </source>
</evidence>
<comment type="caution">
    <text evidence="2">The sequence shown here is derived from an EMBL/GenBank/DDBJ whole genome shotgun (WGS) entry which is preliminary data.</text>
</comment>
<dbReference type="Gene3D" id="2.40.160.170">
    <property type="match status" value="1"/>
</dbReference>
<reference evidence="2 3" key="1">
    <citation type="submission" date="2018-05" db="EMBL/GenBank/DDBJ databases">
        <title>Genomic Encyclopedia of Type Strains, Phase IV (KMG-V): Genome sequencing to study the core and pangenomes of soil and plant-associated prokaryotes.</title>
        <authorList>
            <person name="Whitman W."/>
        </authorList>
    </citation>
    <scope>NUCLEOTIDE SEQUENCE [LARGE SCALE GENOMIC DNA]</scope>
    <source>
        <strain evidence="2 3">SCZa-39</strain>
    </source>
</reference>
<evidence type="ECO:0000313" key="3">
    <source>
        <dbReference type="Proteomes" id="UP000245712"/>
    </source>
</evidence>
<feature type="signal peptide" evidence="1">
    <location>
        <begin position="1"/>
        <end position="24"/>
    </location>
</feature>
<gene>
    <name evidence="2" type="ORF">C7402_14355</name>
</gene>
<accession>A0ABX5K6Z3</accession>
<protein>
    <recommendedName>
        <fullName evidence="4">Outer membrane protein beta-barrel domain-containing protein</fullName>
    </recommendedName>
</protein>
<organism evidence="2 3">
    <name type="scientific">Paraburkholderia unamae</name>
    <dbReference type="NCBI Taxonomy" id="219649"/>
    <lineage>
        <taxon>Bacteria</taxon>
        <taxon>Pseudomonadati</taxon>
        <taxon>Pseudomonadota</taxon>
        <taxon>Betaproteobacteria</taxon>
        <taxon>Burkholderiales</taxon>
        <taxon>Burkholderiaceae</taxon>
        <taxon>Paraburkholderia</taxon>
    </lineage>
</organism>
<feature type="chain" id="PRO_5046758430" description="Outer membrane protein beta-barrel domain-containing protein" evidence="1">
    <location>
        <begin position="25"/>
        <end position="157"/>
    </location>
</feature>
<evidence type="ECO:0000313" key="2">
    <source>
        <dbReference type="EMBL" id="PVX61208.1"/>
    </source>
</evidence>
<dbReference type="EMBL" id="QEOB01000043">
    <property type="protein sequence ID" value="PVX61208.1"/>
    <property type="molecule type" value="Genomic_DNA"/>
</dbReference>
<dbReference type="Proteomes" id="UP000245712">
    <property type="component" value="Unassembled WGS sequence"/>
</dbReference>
<keyword evidence="1" id="KW-0732">Signal</keyword>
<sequence length="157" mass="16866">MNSISRTIYRAAAGLTVLACAAGAAHVRAQERYLTGGTLFNSGTLTATAAPNADGNVKIGNPYVPAFGGASPAKASFPHVMPYFDGGYGHKKPTLGIGFTFDLGVVYGHPHVTYGALEIYQLFVGPDDIQDEEQTLAEKTDKYRWYRVAQAAMTYRI</sequence>
<proteinExistence type="predicted"/>
<keyword evidence="3" id="KW-1185">Reference proteome</keyword>